<dbReference type="EMBL" id="CCCS020000023">
    <property type="protein sequence ID" value="CDQ09596.1"/>
    <property type="molecule type" value="Genomic_DNA"/>
</dbReference>
<reference evidence="2" key="2">
    <citation type="submission" date="2014-07" db="EMBL/GenBank/DDBJ databases">
        <title>Initial genome analysis of the psychrotolerant acidophile Acidithiobacillus ferrivorans CF27: insights into iron and sulfur oxidation pathways and into biofilm formation.</title>
        <authorList>
            <person name="Talla E."/>
            <person name="Hedrich S."/>
            <person name="Mangenot S."/>
            <person name="Ji B."/>
            <person name="Johnson D.B."/>
            <person name="Barbe V."/>
            <person name="Bonnefoy V."/>
        </authorList>
    </citation>
    <scope>NUCLEOTIDE SEQUENCE [LARGE SCALE GENOMIC DNA]</scope>
    <source>
        <strain evidence="2">CF27</strain>
    </source>
</reference>
<feature type="transmembrane region" description="Helical" evidence="1">
    <location>
        <begin position="91"/>
        <end position="112"/>
    </location>
</feature>
<dbReference type="EMBL" id="LT841305">
    <property type="protein sequence ID" value="SMH66561.1"/>
    <property type="molecule type" value="Genomic_DNA"/>
</dbReference>
<dbReference type="Proteomes" id="UP000193925">
    <property type="component" value="Chromosome AFERRI"/>
</dbReference>
<proteinExistence type="predicted"/>
<feature type="transmembrane region" description="Helical" evidence="1">
    <location>
        <begin position="48"/>
        <end position="70"/>
    </location>
</feature>
<organism evidence="2">
    <name type="scientific">Acidithiobacillus ferrivorans</name>
    <dbReference type="NCBI Taxonomy" id="160808"/>
    <lineage>
        <taxon>Bacteria</taxon>
        <taxon>Pseudomonadati</taxon>
        <taxon>Pseudomonadota</taxon>
        <taxon>Acidithiobacillia</taxon>
        <taxon>Acidithiobacillales</taxon>
        <taxon>Acidithiobacillaceae</taxon>
        <taxon>Acidithiobacillus</taxon>
    </lineage>
</organism>
<keyword evidence="4" id="KW-1185">Reference proteome</keyword>
<sequence>MKTIFEKLIAISFFVTACLLFLAAWLLMVWSIWKLLIALIYSGSISEGLLNMISVVVIAMAVIEVGRYIIEEEIYLSRTQDPLSQKEITGGVVKIFVIIIISVGLEGLVYLFKAGLKNISLLPYPAIIIFASVLALVGLGIYQKLTKTDPRSTAP</sequence>
<feature type="transmembrane region" description="Helical" evidence="1">
    <location>
        <begin position="12"/>
        <end position="33"/>
    </location>
</feature>
<evidence type="ECO:0000313" key="3">
    <source>
        <dbReference type="EMBL" id="SMH66561.1"/>
    </source>
</evidence>
<feature type="transmembrane region" description="Helical" evidence="1">
    <location>
        <begin position="124"/>
        <end position="142"/>
    </location>
</feature>
<evidence type="ECO:0000313" key="4">
    <source>
        <dbReference type="Proteomes" id="UP000193925"/>
    </source>
</evidence>
<evidence type="ECO:0000256" key="1">
    <source>
        <dbReference type="SAM" id="Phobius"/>
    </source>
</evidence>
<dbReference type="PROSITE" id="PS51257">
    <property type="entry name" value="PROKAR_LIPOPROTEIN"/>
    <property type="match status" value="1"/>
</dbReference>
<dbReference type="RefSeq" id="WP_035191902.1">
    <property type="nucleotide sequence ID" value="NZ_CCCS020000023.1"/>
</dbReference>
<gene>
    <name evidence="2" type="ORF">AFERRI_30242</name>
    <name evidence="3" type="ORF">AFERRI_30293</name>
</gene>
<reference evidence="2" key="1">
    <citation type="submission" date="2014-03" db="EMBL/GenBank/DDBJ databases">
        <authorList>
            <person name="Genoscope - CEA"/>
        </authorList>
    </citation>
    <scope>NUCLEOTIDE SEQUENCE [LARGE SCALE GENOMIC DNA]</scope>
    <source>
        <strain evidence="2">CF27</strain>
    </source>
</reference>
<reference evidence="3 4" key="3">
    <citation type="submission" date="2017-03" db="EMBL/GenBank/DDBJ databases">
        <authorList>
            <person name="Regsiter A."/>
            <person name="William W."/>
        </authorList>
    </citation>
    <scope>NUCLEOTIDE SEQUENCE [LARGE SCALE GENOMIC DNA]</scope>
    <source>
        <strain evidence="3">PRJEB5721</strain>
    </source>
</reference>
<keyword evidence="1" id="KW-1133">Transmembrane helix</keyword>
<evidence type="ECO:0000313" key="2">
    <source>
        <dbReference type="EMBL" id="CDQ09596.1"/>
    </source>
</evidence>
<accession>A0A060UMR6</accession>
<keyword evidence="1" id="KW-0472">Membrane</keyword>
<dbReference type="AlphaFoldDB" id="A0A060UMR6"/>
<name>A0A060UMR6_9PROT</name>
<keyword evidence="1" id="KW-0812">Transmembrane</keyword>
<protein>
    <submittedName>
        <fullName evidence="2">Uncharacterized protein</fullName>
    </submittedName>
</protein>